<dbReference type="Proteomes" id="UP000401717">
    <property type="component" value="Unassembled WGS sequence"/>
</dbReference>
<accession>A0A564FW30</accession>
<keyword evidence="2" id="KW-0732">Signal</keyword>
<dbReference type="AlphaFoldDB" id="A0A564FW30"/>
<evidence type="ECO:0000256" key="2">
    <source>
        <dbReference type="SAM" id="SignalP"/>
    </source>
</evidence>
<dbReference type="RefSeq" id="WP_144763124.1">
    <property type="nucleotide sequence ID" value="NZ_CABFVH010000008.1"/>
</dbReference>
<feature type="signal peptide" evidence="2">
    <location>
        <begin position="1"/>
        <end position="19"/>
    </location>
</feature>
<proteinExistence type="predicted"/>
<organism evidence="3 4">
    <name type="scientific">Methylobacterium dankookense</name>
    <dbReference type="NCBI Taxonomy" id="560405"/>
    <lineage>
        <taxon>Bacteria</taxon>
        <taxon>Pseudomonadati</taxon>
        <taxon>Pseudomonadota</taxon>
        <taxon>Alphaproteobacteria</taxon>
        <taxon>Hyphomicrobiales</taxon>
        <taxon>Methylobacteriaceae</taxon>
        <taxon>Methylobacterium</taxon>
    </lineage>
</organism>
<dbReference type="EMBL" id="CABFVH010000008">
    <property type="protein sequence ID" value="VUF12217.1"/>
    <property type="molecule type" value="Genomic_DNA"/>
</dbReference>
<feature type="chain" id="PRO_5022140641" evidence="2">
    <location>
        <begin position="20"/>
        <end position="95"/>
    </location>
</feature>
<reference evidence="3 4" key="1">
    <citation type="submission" date="2019-06" db="EMBL/GenBank/DDBJ databases">
        <authorList>
            <person name="Rodrigo-Torres L."/>
            <person name="Arahal R. D."/>
            <person name="Lucena T."/>
        </authorList>
    </citation>
    <scope>NUCLEOTIDE SEQUENCE [LARGE SCALE GENOMIC DNA]</scope>
    <source>
        <strain evidence="3 4">SW08-7</strain>
    </source>
</reference>
<gene>
    <name evidence="3" type="ORF">MTDSW087_01906</name>
</gene>
<evidence type="ECO:0000256" key="1">
    <source>
        <dbReference type="SAM" id="MobiDB-lite"/>
    </source>
</evidence>
<protein>
    <submittedName>
        <fullName evidence="3">Uncharacterized protein</fullName>
    </submittedName>
</protein>
<evidence type="ECO:0000313" key="3">
    <source>
        <dbReference type="EMBL" id="VUF12217.1"/>
    </source>
</evidence>
<name>A0A564FW30_9HYPH</name>
<sequence>MRTLFLAAVAASLVTPALAQVVETPSGPAVVVAPGPGPATTGGVLTRQGGSTGEPGAYNYSPTGQPADVISNDSAAAGNAGQPSRVAPQGGGGGR</sequence>
<feature type="compositionally biased region" description="Low complexity" evidence="1">
    <location>
        <begin position="33"/>
        <end position="44"/>
    </location>
</feature>
<evidence type="ECO:0000313" key="4">
    <source>
        <dbReference type="Proteomes" id="UP000401717"/>
    </source>
</evidence>
<dbReference type="OrthoDB" id="8004026at2"/>
<feature type="region of interest" description="Disordered" evidence="1">
    <location>
        <begin position="33"/>
        <end position="95"/>
    </location>
</feature>